<dbReference type="SUPFAM" id="SSF48498">
    <property type="entry name" value="Tetracyclin repressor-like, C-terminal domain"/>
    <property type="match status" value="1"/>
</dbReference>
<evidence type="ECO:0000256" key="2">
    <source>
        <dbReference type="PROSITE-ProRule" id="PRU00335"/>
    </source>
</evidence>
<dbReference type="RefSeq" id="WP_101589571.1">
    <property type="nucleotide sequence ID" value="NZ_FXZM01000011.1"/>
</dbReference>
<proteinExistence type="predicted"/>
<keyword evidence="5" id="KW-1185">Reference proteome</keyword>
<evidence type="ECO:0000313" key="5">
    <source>
        <dbReference type="Proteomes" id="UP000234462"/>
    </source>
</evidence>
<dbReference type="Proteomes" id="UP000234462">
    <property type="component" value="Unassembled WGS sequence"/>
</dbReference>
<dbReference type="EMBL" id="FXZM01000011">
    <property type="protein sequence ID" value="SMY12633.1"/>
    <property type="molecule type" value="Genomic_DNA"/>
</dbReference>
<dbReference type="InterPro" id="IPR036271">
    <property type="entry name" value="Tet_transcr_reg_TetR-rel_C_sf"/>
</dbReference>
<dbReference type="PANTHER" id="PTHR43479:SF11">
    <property type="entry name" value="ACREF_ENVCD OPERON REPRESSOR-RELATED"/>
    <property type="match status" value="1"/>
</dbReference>
<name>A0A2H1L8C0_9MICO</name>
<dbReference type="SUPFAM" id="SSF46689">
    <property type="entry name" value="Homeodomain-like"/>
    <property type="match status" value="1"/>
</dbReference>
<dbReference type="InterPro" id="IPR009057">
    <property type="entry name" value="Homeodomain-like_sf"/>
</dbReference>
<dbReference type="PROSITE" id="PS50977">
    <property type="entry name" value="HTH_TETR_2"/>
    <property type="match status" value="1"/>
</dbReference>
<feature type="DNA-binding region" description="H-T-H motif" evidence="2">
    <location>
        <begin position="46"/>
        <end position="65"/>
    </location>
</feature>
<dbReference type="PROSITE" id="PS01081">
    <property type="entry name" value="HTH_TETR_1"/>
    <property type="match status" value="1"/>
</dbReference>
<dbReference type="PANTHER" id="PTHR43479">
    <property type="entry name" value="ACREF/ENVCD OPERON REPRESSOR-RELATED"/>
    <property type="match status" value="1"/>
</dbReference>
<dbReference type="InterPro" id="IPR050624">
    <property type="entry name" value="HTH-type_Tx_Regulator"/>
</dbReference>
<dbReference type="PRINTS" id="PR00455">
    <property type="entry name" value="HTHTETR"/>
</dbReference>
<evidence type="ECO:0000256" key="1">
    <source>
        <dbReference type="ARBA" id="ARBA00023125"/>
    </source>
</evidence>
<evidence type="ECO:0000313" key="4">
    <source>
        <dbReference type="EMBL" id="SMY12633.1"/>
    </source>
</evidence>
<keyword evidence="1 2" id="KW-0238">DNA-binding</keyword>
<dbReference type="Gene3D" id="1.10.357.10">
    <property type="entry name" value="Tetracycline Repressor, domain 2"/>
    <property type="match status" value="1"/>
</dbReference>
<dbReference type="AlphaFoldDB" id="A0A2H1L8C0"/>
<reference evidence="5" key="1">
    <citation type="submission" date="2017-03" db="EMBL/GenBank/DDBJ databases">
        <authorList>
            <person name="Monnet C."/>
        </authorList>
    </citation>
    <scope>NUCLEOTIDE SEQUENCE [LARGE SCALE GENOMIC DNA]</scope>
    <source>
        <strain evidence="5">SJ5-8</strain>
    </source>
</reference>
<dbReference type="Pfam" id="PF00440">
    <property type="entry name" value="TetR_N"/>
    <property type="match status" value="1"/>
</dbReference>
<feature type="domain" description="HTH tetR-type" evidence="3">
    <location>
        <begin position="23"/>
        <end position="83"/>
    </location>
</feature>
<dbReference type="InterPro" id="IPR023772">
    <property type="entry name" value="DNA-bd_HTH_TetR-type_CS"/>
</dbReference>
<dbReference type="OrthoDB" id="7505659at2"/>
<dbReference type="GO" id="GO:0003677">
    <property type="term" value="F:DNA binding"/>
    <property type="evidence" value="ECO:0007669"/>
    <property type="project" value="UniProtKB-UniRule"/>
</dbReference>
<accession>A0A2H1L8C0</accession>
<protein>
    <submittedName>
        <fullName evidence="4">Transcriptional regulator, TetR family</fullName>
    </submittedName>
</protein>
<organism evidence="4 5">
    <name type="scientific">Brevibacterium jeotgali</name>
    <dbReference type="NCBI Taxonomy" id="1262550"/>
    <lineage>
        <taxon>Bacteria</taxon>
        <taxon>Bacillati</taxon>
        <taxon>Actinomycetota</taxon>
        <taxon>Actinomycetes</taxon>
        <taxon>Micrococcales</taxon>
        <taxon>Brevibacteriaceae</taxon>
        <taxon>Brevibacterium</taxon>
    </lineage>
</organism>
<dbReference type="InterPro" id="IPR001647">
    <property type="entry name" value="HTH_TetR"/>
</dbReference>
<evidence type="ECO:0000259" key="3">
    <source>
        <dbReference type="PROSITE" id="PS50977"/>
    </source>
</evidence>
<sequence length="235" mass="26212">MKSRPMRDAGWTNARDIRRDVESETKSALITAARRVFSEEGFGGTTIGEITTRADVSRATFYVYFATKSEMFRVVTSQLRDEVLEAHHFTGQIADEPLMLARASTEAFVDLYSRNVAILDEIAKRAHADSTVAALQAEMVDRPARRILRFMVRLREEGLAKPSVSEDYSARLMRAVLLDAATAARDSPERFDYFVDQATRVFFALIGFTGDLAGIDAMSAVQVEGDSWAEADPRN</sequence>
<dbReference type="Gene3D" id="1.10.10.60">
    <property type="entry name" value="Homeodomain-like"/>
    <property type="match status" value="1"/>
</dbReference>
<gene>
    <name evidence="4" type="ORF">BJEO58_02233</name>
</gene>